<name>A0A0U1NIC3_9RHOB</name>
<reference evidence="2 3" key="1">
    <citation type="submission" date="2015-04" db="EMBL/GenBank/DDBJ databases">
        <authorList>
            <person name="Syromyatnikov M.Y."/>
            <person name="Popov V.N."/>
        </authorList>
    </citation>
    <scope>NUCLEOTIDE SEQUENCE [LARGE SCALE GENOMIC DNA]</scope>
    <source>
        <strain evidence="2 3">CECT 5292</strain>
    </source>
</reference>
<dbReference type="Proteomes" id="UP000048949">
    <property type="component" value="Unassembled WGS sequence"/>
</dbReference>
<keyword evidence="1" id="KW-0472">Membrane</keyword>
<gene>
    <name evidence="2" type="ORF">NIG5292_00524</name>
</gene>
<dbReference type="OrthoDB" id="7862519at2"/>
<evidence type="ECO:0000313" key="3">
    <source>
        <dbReference type="Proteomes" id="UP000048949"/>
    </source>
</evidence>
<evidence type="ECO:0000256" key="1">
    <source>
        <dbReference type="SAM" id="Phobius"/>
    </source>
</evidence>
<organism evidence="2 3">
    <name type="scientific">Nereida ignava</name>
    <dbReference type="NCBI Taxonomy" id="282199"/>
    <lineage>
        <taxon>Bacteria</taxon>
        <taxon>Pseudomonadati</taxon>
        <taxon>Pseudomonadota</taxon>
        <taxon>Alphaproteobacteria</taxon>
        <taxon>Rhodobacterales</taxon>
        <taxon>Roseobacteraceae</taxon>
        <taxon>Nereida</taxon>
    </lineage>
</organism>
<accession>A0A0U1NIC3</accession>
<keyword evidence="1" id="KW-1133">Transmembrane helix</keyword>
<evidence type="ECO:0000313" key="2">
    <source>
        <dbReference type="EMBL" id="CRK74492.1"/>
    </source>
</evidence>
<dbReference type="AlphaFoldDB" id="A0A0U1NIC3"/>
<sequence length="171" mass="18001">MEFPFDIPADGVIARVRASAGRRFFGCGTLLALGALLVLLGFTRAETGLGYRLFLVLGGAGVLAAATIMWRSTLIAVELTVEGLRDTTGRVLAPLDDIVGVDRGVFAFKPSNGFMVRRKTAGLKGWCPGIWWATSKMLGVGGVTPAGEAKFMAESLSMLIAARDAGNLPRG</sequence>
<feature type="transmembrane region" description="Helical" evidence="1">
    <location>
        <begin position="49"/>
        <end position="70"/>
    </location>
</feature>
<dbReference type="EMBL" id="CVQV01000003">
    <property type="protein sequence ID" value="CRK74492.1"/>
    <property type="molecule type" value="Genomic_DNA"/>
</dbReference>
<proteinExistence type="predicted"/>
<protein>
    <submittedName>
        <fullName evidence="2">Uncharacterized protein</fullName>
    </submittedName>
</protein>
<dbReference type="RefSeq" id="WP_048597798.1">
    <property type="nucleotide sequence ID" value="NZ_CAXIAP010000003.1"/>
</dbReference>
<keyword evidence="1" id="KW-0812">Transmembrane</keyword>
<feature type="transmembrane region" description="Helical" evidence="1">
    <location>
        <begin position="24"/>
        <end position="43"/>
    </location>
</feature>
<dbReference type="STRING" id="282199.GCA_001049735_00524"/>
<keyword evidence="3" id="KW-1185">Reference proteome</keyword>